<reference evidence="2" key="2">
    <citation type="submission" date="2015-07" db="EMBL/GenBank/DDBJ databases">
        <authorList>
            <person name="Noorani M."/>
        </authorList>
    </citation>
    <scope>NUCLEOTIDE SEQUENCE</scope>
    <source>
        <strain evidence="2">Yugu1</strain>
    </source>
</reference>
<protein>
    <submittedName>
        <fullName evidence="2">Uncharacterized protein</fullName>
    </submittedName>
</protein>
<evidence type="ECO:0000313" key="2">
    <source>
        <dbReference type="EMBL" id="RCV45870.1"/>
    </source>
</evidence>
<dbReference type="AlphaFoldDB" id="A0A368SVX4"/>
<gene>
    <name evidence="2" type="ORF">SETIT_9G488100v2</name>
</gene>
<reference evidence="2" key="1">
    <citation type="journal article" date="2012" name="Nat. Biotechnol.">
        <title>Reference genome sequence of the model plant Setaria.</title>
        <authorList>
            <person name="Bennetzen J.L."/>
            <person name="Schmutz J."/>
            <person name="Wang H."/>
            <person name="Percifield R."/>
            <person name="Hawkins J."/>
            <person name="Pontaroli A.C."/>
            <person name="Estep M."/>
            <person name="Feng L."/>
            <person name="Vaughn J.N."/>
            <person name="Grimwood J."/>
            <person name="Jenkins J."/>
            <person name="Barry K."/>
            <person name="Lindquist E."/>
            <person name="Hellsten U."/>
            <person name="Deshpande S."/>
            <person name="Wang X."/>
            <person name="Wu X."/>
            <person name="Mitros T."/>
            <person name="Triplett J."/>
            <person name="Yang X."/>
            <person name="Ye C.Y."/>
            <person name="Mauro-Herrera M."/>
            <person name="Wang L."/>
            <person name="Li P."/>
            <person name="Sharma M."/>
            <person name="Sharma R."/>
            <person name="Ronald P.C."/>
            <person name="Panaud O."/>
            <person name="Kellogg E.A."/>
            <person name="Brutnell T.P."/>
            <person name="Doust A.N."/>
            <person name="Tuskan G.A."/>
            <person name="Rokhsar D."/>
            <person name="Devos K.M."/>
        </authorList>
    </citation>
    <scope>NUCLEOTIDE SEQUENCE [LARGE SCALE GENOMIC DNA]</scope>
    <source>
        <strain evidence="2">Yugu1</strain>
    </source>
</reference>
<organism evidence="2">
    <name type="scientific">Setaria italica</name>
    <name type="common">Foxtail millet</name>
    <name type="synonym">Panicum italicum</name>
    <dbReference type="NCBI Taxonomy" id="4555"/>
    <lineage>
        <taxon>Eukaryota</taxon>
        <taxon>Viridiplantae</taxon>
        <taxon>Streptophyta</taxon>
        <taxon>Embryophyta</taxon>
        <taxon>Tracheophyta</taxon>
        <taxon>Spermatophyta</taxon>
        <taxon>Magnoliopsida</taxon>
        <taxon>Liliopsida</taxon>
        <taxon>Poales</taxon>
        <taxon>Poaceae</taxon>
        <taxon>PACMAD clade</taxon>
        <taxon>Panicoideae</taxon>
        <taxon>Panicodae</taxon>
        <taxon>Paniceae</taxon>
        <taxon>Cenchrinae</taxon>
        <taxon>Setaria</taxon>
    </lineage>
</organism>
<sequence length="120" mass="12859">MVGSIRSTDLLSLSLSGQPAGDLRSSTPGSGRPPHLCAPSSIATQLSFLSARGRETGDAVRERCDQRRIGSSACSSAPSPLTTRNKPRYWCVHACGRVVRHRKHLCSSSPSPVLCVRKCK</sequence>
<accession>A0A368SVX4</accession>
<proteinExistence type="predicted"/>
<evidence type="ECO:0000256" key="1">
    <source>
        <dbReference type="SAM" id="MobiDB-lite"/>
    </source>
</evidence>
<feature type="region of interest" description="Disordered" evidence="1">
    <location>
        <begin position="16"/>
        <end position="36"/>
    </location>
</feature>
<dbReference type="EMBL" id="CM003536">
    <property type="protein sequence ID" value="RCV45870.1"/>
    <property type="molecule type" value="Genomic_DNA"/>
</dbReference>
<name>A0A368SVX4_SETIT</name>